<comment type="caution">
    <text evidence="1">The sequence shown here is derived from an EMBL/GenBank/DDBJ whole genome shotgun (WGS) entry which is preliminary data.</text>
</comment>
<organism evidence="1 2">
    <name type="scientific">Naganishia cerealis</name>
    <dbReference type="NCBI Taxonomy" id="610337"/>
    <lineage>
        <taxon>Eukaryota</taxon>
        <taxon>Fungi</taxon>
        <taxon>Dikarya</taxon>
        <taxon>Basidiomycota</taxon>
        <taxon>Agaricomycotina</taxon>
        <taxon>Tremellomycetes</taxon>
        <taxon>Filobasidiales</taxon>
        <taxon>Filobasidiaceae</taxon>
        <taxon>Naganishia</taxon>
    </lineage>
</organism>
<evidence type="ECO:0000313" key="1">
    <source>
        <dbReference type="EMBL" id="KAJ9112643.1"/>
    </source>
</evidence>
<name>A0ACC2WLM4_9TREE</name>
<proteinExistence type="predicted"/>
<evidence type="ECO:0000313" key="2">
    <source>
        <dbReference type="Proteomes" id="UP001241377"/>
    </source>
</evidence>
<dbReference type="EMBL" id="JASBWR010000004">
    <property type="protein sequence ID" value="KAJ9112643.1"/>
    <property type="molecule type" value="Genomic_DNA"/>
</dbReference>
<gene>
    <name evidence="1" type="ORF">QFC19_000663</name>
</gene>
<sequence length="55" mass="6259">MSTVTAFSVDYDAPEAYTASTKEHLEYTVLNKLNTAPGSYKKREWQPRGKGMIFE</sequence>
<reference evidence="1" key="1">
    <citation type="submission" date="2023-04" db="EMBL/GenBank/DDBJ databases">
        <title>Draft Genome sequencing of Naganishia species isolated from polar environments using Oxford Nanopore Technology.</title>
        <authorList>
            <person name="Leo P."/>
            <person name="Venkateswaran K."/>
        </authorList>
    </citation>
    <scope>NUCLEOTIDE SEQUENCE</scope>
    <source>
        <strain evidence="1">MNA-CCFEE 5261</strain>
    </source>
</reference>
<keyword evidence="2" id="KW-1185">Reference proteome</keyword>
<dbReference type="Proteomes" id="UP001241377">
    <property type="component" value="Unassembled WGS sequence"/>
</dbReference>
<accession>A0ACC2WLM4</accession>
<protein>
    <submittedName>
        <fullName evidence="1">Uncharacterized protein</fullName>
    </submittedName>
</protein>